<dbReference type="GO" id="GO:0003676">
    <property type="term" value="F:nucleic acid binding"/>
    <property type="evidence" value="ECO:0007669"/>
    <property type="project" value="InterPro"/>
</dbReference>
<dbReference type="HOGENOM" id="CLU_108879_4_0_5"/>
<dbReference type="KEGG" id="pami:JCM7686_2185"/>
<dbReference type="GO" id="GO:0008270">
    <property type="term" value="F:zinc ion binding"/>
    <property type="evidence" value="ECO:0007669"/>
    <property type="project" value="InterPro"/>
</dbReference>
<evidence type="ECO:0000256" key="1">
    <source>
        <dbReference type="ARBA" id="ARBA00022722"/>
    </source>
</evidence>
<dbReference type="OrthoDB" id="5292295at2"/>
<dbReference type="eggNOG" id="COG1403">
    <property type="taxonomic scope" value="Bacteria"/>
</dbReference>
<dbReference type="AlphaFoldDB" id="S5XPJ5"/>
<comment type="similarity">
    <text evidence="3">Belongs to the HNH nuclease family.</text>
</comment>
<dbReference type="SMART" id="SM00507">
    <property type="entry name" value="HNHc"/>
    <property type="match status" value="1"/>
</dbReference>
<name>S5XPJ5_PARAH</name>
<evidence type="ECO:0000256" key="4">
    <source>
        <dbReference type="ARBA" id="ARBA00040194"/>
    </source>
</evidence>
<dbReference type="EMBL" id="CP006650">
    <property type="protein sequence ID" value="AGT09264.1"/>
    <property type="molecule type" value="Genomic_DNA"/>
</dbReference>
<keyword evidence="1" id="KW-0540">Nuclease</keyword>
<organism evidence="6 7">
    <name type="scientific">Paracoccus aminophilus JCM 7686</name>
    <dbReference type="NCBI Taxonomy" id="1367847"/>
    <lineage>
        <taxon>Bacteria</taxon>
        <taxon>Pseudomonadati</taxon>
        <taxon>Pseudomonadota</taxon>
        <taxon>Alphaproteobacteria</taxon>
        <taxon>Rhodobacterales</taxon>
        <taxon>Paracoccaceae</taxon>
        <taxon>Paracoccus</taxon>
    </lineage>
</organism>
<dbReference type="PANTHER" id="PTHR41286:SF1">
    <property type="entry name" value="HNH NUCLEASE YAJD-RELATED"/>
    <property type="match status" value="1"/>
</dbReference>
<proteinExistence type="inferred from homology"/>
<protein>
    <recommendedName>
        <fullName evidence="4">Putative HNH nuclease YajD</fullName>
    </recommendedName>
</protein>
<keyword evidence="7" id="KW-1185">Reference proteome</keyword>
<reference evidence="6 7" key="1">
    <citation type="journal article" date="2014" name="BMC Genomics">
        <title>Architecture and functions of a multipartite genome of the methylotrophic bacterium Paracoccus aminophilus JCM 7686, containing primary and secondary chromids.</title>
        <authorList>
            <person name="Dziewit L."/>
            <person name="Czarnecki J."/>
            <person name="Wibberg D."/>
            <person name="Radlinska M."/>
            <person name="Mrozek P."/>
            <person name="Szymczak M."/>
            <person name="Schluter A."/>
            <person name="Puhler A."/>
            <person name="Bartosik D."/>
        </authorList>
    </citation>
    <scope>NUCLEOTIDE SEQUENCE [LARGE SCALE GENOMIC DNA]</scope>
    <source>
        <strain evidence="6">JCM 7686</strain>
    </source>
</reference>
<dbReference type="InterPro" id="IPR003615">
    <property type="entry name" value="HNH_nuc"/>
</dbReference>
<feature type="domain" description="HNH nuclease" evidence="5">
    <location>
        <begin position="52"/>
        <end position="102"/>
    </location>
</feature>
<dbReference type="STRING" id="1367847.JCM7686_2185"/>
<accession>S5XPJ5</accession>
<keyword evidence="2" id="KW-0378">Hydrolase</keyword>
<evidence type="ECO:0000313" key="6">
    <source>
        <dbReference type="EMBL" id="AGT09264.1"/>
    </source>
</evidence>
<dbReference type="PANTHER" id="PTHR41286">
    <property type="entry name" value="HNH NUCLEASE YAJD-RELATED"/>
    <property type="match status" value="1"/>
</dbReference>
<evidence type="ECO:0000256" key="3">
    <source>
        <dbReference type="ARBA" id="ARBA00038412"/>
    </source>
</evidence>
<dbReference type="GO" id="GO:0004519">
    <property type="term" value="F:endonuclease activity"/>
    <property type="evidence" value="ECO:0007669"/>
    <property type="project" value="UniProtKB-KW"/>
</dbReference>
<dbReference type="InterPro" id="IPR002711">
    <property type="entry name" value="HNH"/>
</dbReference>
<dbReference type="RefSeq" id="WP_020950902.1">
    <property type="nucleotide sequence ID" value="NC_022041.1"/>
</dbReference>
<sequence length="114" mass="13319">MPRPPRLCSCGAIVPADQLCACQVERQRERKRRHDQNRPSSSQRGYGTEWRKLRAEFLRVHPCCAFCGAEAQVVDHIKPHRGVPKLLFDWRNLQSLCKPCHDRVKQRMERASNE</sequence>
<gene>
    <name evidence="6" type="ORF">JCM7686_2185</name>
</gene>
<dbReference type="GO" id="GO:0016787">
    <property type="term" value="F:hydrolase activity"/>
    <property type="evidence" value="ECO:0007669"/>
    <property type="project" value="UniProtKB-KW"/>
</dbReference>
<dbReference type="Gene3D" id="1.10.30.50">
    <property type="match status" value="1"/>
</dbReference>
<dbReference type="GO" id="GO:0005829">
    <property type="term" value="C:cytosol"/>
    <property type="evidence" value="ECO:0007669"/>
    <property type="project" value="TreeGrafter"/>
</dbReference>
<dbReference type="Pfam" id="PF01844">
    <property type="entry name" value="HNH"/>
    <property type="match status" value="1"/>
</dbReference>
<dbReference type="Proteomes" id="UP000015480">
    <property type="component" value="Chromosome"/>
</dbReference>
<dbReference type="CDD" id="cd00085">
    <property type="entry name" value="HNHc"/>
    <property type="match status" value="1"/>
</dbReference>
<evidence type="ECO:0000313" key="7">
    <source>
        <dbReference type="Proteomes" id="UP000015480"/>
    </source>
</evidence>
<evidence type="ECO:0000256" key="2">
    <source>
        <dbReference type="ARBA" id="ARBA00022801"/>
    </source>
</evidence>
<evidence type="ECO:0000259" key="5">
    <source>
        <dbReference type="SMART" id="SM00507"/>
    </source>
</evidence>
<keyword evidence="6" id="KW-0255">Endonuclease</keyword>